<evidence type="ECO:0000313" key="3">
    <source>
        <dbReference type="Proteomes" id="UP000701702"/>
    </source>
</evidence>
<reference evidence="2 3" key="1">
    <citation type="submission" date="2021-08" db="EMBL/GenBank/DDBJ databases">
        <authorList>
            <person name="Peeters C."/>
        </authorList>
    </citation>
    <scope>NUCLEOTIDE SEQUENCE [LARGE SCALE GENOMIC DNA]</scope>
    <source>
        <strain evidence="2 3">LMG 23994</strain>
    </source>
</reference>
<feature type="region of interest" description="Disordered" evidence="1">
    <location>
        <begin position="93"/>
        <end position="157"/>
    </location>
</feature>
<feature type="compositionally biased region" description="Basic and acidic residues" evidence="1">
    <location>
        <begin position="117"/>
        <end position="127"/>
    </location>
</feature>
<organism evidence="2 3">
    <name type="scientific">Cupriavidus pinatubonensis</name>
    <dbReference type="NCBI Taxonomy" id="248026"/>
    <lineage>
        <taxon>Bacteria</taxon>
        <taxon>Pseudomonadati</taxon>
        <taxon>Pseudomonadota</taxon>
        <taxon>Betaproteobacteria</taxon>
        <taxon>Burkholderiales</taxon>
        <taxon>Burkholderiaceae</taxon>
        <taxon>Cupriavidus</taxon>
    </lineage>
</organism>
<evidence type="ECO:0000313" key="2">
    <source>
        <dbReference type="EMBL" id="CAG9171658.1"/>
    </source>
</evidence>
<protein>
    <submittedName>
        <fullName evidence="2">Uncharacterized protein</fullName>
    </submittedName>
</protein>
<proteinExistence type="predicted"/>
<keyword evidence="3" id="KW-1185">Reference proteome</keyword>
<comment type="caution">
    <text evidence="2">The sequence shown here is derived from an EMBL/GenBank/DDBJ whole genome shotgun (WGS) entry which is preliminary data.</text>
</comment>
<dbReference type="EMBL" id="CAJZAF010000010">
    <property type="protein sequence ID" value="CAG9171658.1"/>
    <property type="molecule type" value="Genomic_DNA"/>
</dbReference>
<evidence type="ECO:0000256" key="1">
    <source>
        <dbReference type="SAM" id="MobiDB-lite"/>
    </source>
</evidence>
<name>A0ABM8WW02_9BURK</name>
<sequence length="157" mass="17198">MPHAYHEPNFETTTLRVRTLGFRMFTRSFLRDLAAGILAAAGLIGAVAASHAQVTFWPRVNAEARGPRVQAAGGWQMASVRAESRDHVQAQIDRMEARARADDRLSGRPNGPGGPNARDENRPRQTERTSQSDANRNDSRPTSVGPGWQARGRDGGR</sequence>
<dbReference type="Proteomes" id="UP000701702">
    <property type="component" value="Unassembled WGS sequence"/>
</dbReference>
<feature type="compositionally biased region" description="Basic and acidic residues" evidence="1">
    <location>
        <begin position="93"/>
        <end position="106"/>
    </location>
</feature>
<gene>
    <name evidence="2" type="ORF">LMG23994_02206</name>
</gene>
<accession>A0ABM8WW02</accession>